<sequence>MSRKGKERDRHDAFREWAVDPTLYDQYGDKAESSIPVGWPSSLRDLPYASGQLYQQYIHPPDLAFPDDSLAPEELALIQQSSGMKEPYPVDDASRLYFDVEFGDYMNLEVDDLSISNQRDESVSSSSPFDANTHDEPMTIAGPSSPYSASGKQKHKSSSYSTSCRSRKPPLISHRTRNASSVSGKAAENGSEFLRIYSECKHHCVSAPAC</sequence>
<dbReference type="Proteomes" id="UP000044602">
    <property type="component" value="Unassembled WGS sequence"/>
</dbReference>
<protein>
    <submittedName>
        <fullName evidence="3">Uncharacterized protein</fullName>
    </submittedName>
</protein>
<evidence type="ECO:0000313" key="5">
    <source>
        <dbReference type="Proteomes" id="UP000045706"/>
    </source>
</evidence>
<reference evidence="4 5" key="1">
    <citation type="submission" date="2015-05" db="EMBL/GenBank/DDBJ databases">
        <authorList>
            <person name="Fogelqvist Johan"/>
        </authorList>
    </citation>
    <scope>NUCLEOTIDE SEQUENCE [LARGE SCALE GENOMIC DNA]</scope>
    <source>
        <strain evidence="2">VL1</strain>
        <strain evidence="3">VL2</strain>
    </source>
</reference>
<proteinExistence type="predicted"/>
<evidence type="ECO:0000313" key="4">
    <source>
        <dbReference type="Proteomes" id="UP000044602"/>
    </source>
</evidence>
<name>A0A0G4NRM4_VERLO</name>
<evidence type="ECO:0000256" key="1">
    <source>
        <dbReference type="SAM" id="MobiDB-lite"/>
    </source>
</evidence>
<feature type="region of interest" description="Disordered" evidence="1">
    <location>
        <begin position="117"/>
        <end position="187"/>
    </location>
</feature>
<organism evidence="3 5">
    <name type="scientific">Verticillium longisporum</name>
    <name type="common">Verticillium dahliae var. longisporum</name>
    <dbReference type="NCBI Taxonomy" id="100787"/>
    <lineage>
        <taxon>Eukaryota</taxon>
        <taxon>Fungi</taxon>
        <taxon>Dikarya</taxon>
        <taxon>Ascomycota</taxon>
        <taxon>Pezizomycotina</taxon>
        <taxon>Sordariomycetes</taxon>
        <taxon>Hypocreomycetidae</taxon>
        <taxon>Glomerellales</taxon>
        <taxon>Plectosphaerellaceae</taxon>
        <taxon>Verticillium</taxon>
    </lineage>
</organism>
<evidence type="ECO:0000313" key="3">
    <source>
        <dbReference type="EMBL" id="CRK48996.1"/>
    </source>
</evidence>
<gene>
    <name evidence="2" type="ORF">BN1708_002942</name>
    <name evidence="3" type="ORF">BN1723_008316</name>
</gene>
<dbReference type="EMBL" id="CVQH01007779">
    <property type="protein sequence ID" value="CRK16693.1"/>
    <property type="molecule type" value="Genomic_DNA"/>
</dbReference>
<dbReference type="STRING" id="100787.A0A0G4NRM4"/>
<dbReference type="EMBL" id="CVQI01038161">
    <property type="protein sequence ID" value="CRK48996.1"/>
    <property type="molecule type" value="Genomic_DNA"/>
</dbReference>
<evidence type="ECO:0000313" key="2">
    <source>
        <dbReference type="EMBL" id="CRK16693.1"/>
    </source>
</evidence>
<dbReference type="Proteomes" id="UP000045706">
    <property type="component" value="Unassembled WGS sequence"/>
</dbReference>
<accession>A0A0G4NRM4</accession>
<dbReference type="AlphaFoldDB" id="A0A0G4NRM4"/>
<keyword evidence="4" id="KW-1185">Reference proteome</keyword>